<sequence length="116" mass="12610">MDAVFDKLDASVTQALQTLFPPTSAATTPTAQQRAHDFAAHVSLAHAHLADLRSAADGTRPTLGASGSDEHVEVAREIEDIRADIRRKDEVLERHRGMLGELGQKLRRMADENAGE</sequence>
<comment type="caution">
    <text evidence="1">The sequence shown here is derived from an EMBL/GenBank/DDBJ whole genome shotgun (WGS) entry which is preliminary data.</text>
</comment>
<evidence type="ECO:0000313" key="2">
    <source>
        <dbReference type="Proteomes" id="UP001149813"/>
    </source>
</evidence>
<evidence type="ECO:0000313" key="1">
    <source>
        <dbReference type="EMBL" id="KAJ1720867.1"/>
    </source>
</evidence>
<protein>
    <recommendedName>
        <fullName evidence="3">Mediator of RNA polymerase II transcription subunit 9</fullName>
    </recommendedName>
</protein>
<dbReference type="EMBL" id="JANBOJ010000218">
    <property type="protein sequence ID" value="KAJ1720867.1"/>
    <property type="molecule type" value="Genomic_DNA"/>
</dbReference>
<dbReference type="Proteomes" id="UP001149813">
    <property type="component" value="Unassembled WGS sequence"/>
</dbReference>
<accession>A0A9W8CRI4</accession>
<reference evidence="1" key="1">
    <citation type="submission" date="2022-07" db="EMBL/GenBank/DDBJ databases">
        <title>Phylogenomic reconstructions and comparative analyses of Kickxellomycotina fungi.</title>
        <authorList>
            <person name="Reynolds N.K."/>
            <person name="Stajich J.E."/>
            <person name="Barry K."/>
            <person name="Grigoriev I.V."/>
            <person name="Crous P."/>
            <person name="Smith M.E."/>
        </authorList>
    </citation>
    <scope>NUCLEOTIDE SEQUENCE</scope>
    <source>
        <strain evidence="1">NBRC 32514</strain>
    </source>
</reference>
<name>A0A9W8CRI4_9FUNG</name>
<proteinExistence type="predicted"/>
<keyword evidence="2" id="KW-1185">Reference proteome</keyword>
<gene>
    <name evidence="1" type="ORF">LPJ53_004539</name>
</gene>
<organism evidence="1 2">
    <name type="scientific">Coemansia erecta</name>
    <dbReference type="NCBI Taxonomy" id="147472"/>
    <lineage>
        <taxon>Eukaryota</taxon>
        <taxon>Fungi</taxon>
        <taxon>Fungi incertae sedis</taxon>
        <taxon>Zoopagomycota</taxon>
        <taxon>Kickxellomycotina</taxon>
        <taxon>Kickxellomycetes</taxon>
        <taxon>Kickxellales</taxon>
        <taxon>Kickxellaceae</taxon>
        <taxon>Coemansia</taxon>
    </lineage>
</organism>
<dbReference type="AlphaFoldDB" id="A0A9W8CRI4"/>
<evidence type="ECO:0008006" key="3">
    <source>
        <dbReference type="Google" id="ProtNLM"/>
    </source>
</evidence>